<dbReference type="eggNOG" id="COG1933">
    <property type="taxonomic scope" value="Bacteria"/>
</dbReference>
<keyword evidence="2" id="KW-1185">Reference proteome</keyword>
<evidence type="ECO:0000313" key="2">
    <source>
        <dbReference type="Proteomes" id="UP000008204"/>
    </source>
</evidence>
<protein>
    <submittedName>
        <fullName evidence="1">Uncharacterized protein</fullName>
    </submittedName>
</protein>
<sequence>MDKEYWLTKVEPYEGESISHFLGRFRRTKGNRFSAASGLGQVAGLGAILARWEKLYFNPFPNEQELEALGKVVMLDVEDLRKMLPQKGMVTQPKPIMLCAVCYGEKPYHRMVWQDKHQRGCEVHGLELLSRCINCKRLFPIPSKWEEGKCLLCGLAFAKIAKHQKPI</sequence>
<reference evidence="2" key="1">
    <citation type="journal article" date="2011" name="MBio">
        <title>Novel metabolic attributes of the genus Cyanothece, comprising a group of unicellular nitrogen-fixing Cyanobacteria.</title>
        <authorList>
            <person name="Bandyopadhyay A."/>
            <person name="Elvitigala T."/>
            <person name="Welsh E."/>
            <person name="Stockel J."/>
            <person name="Liberton M."/>
            <person name="Min H."/>
            <person name="Sherman L.A."/>
            <person name="Pakrasi H.B."/>
        </authorList>
    </citation>
    <scope>NUCLEOTIDE SEQUENCE [LARGE SCALE GENOMIC DNA]</scope>
    <source>
        <strain evidence="2">PCC 8801</strain>
    </source>
</reference>
<proteinExistence type="predicted"/>
<dbReference type="HOGENOM" id="CLU_1599988_0_0_3"/>
<dbReference type="KEGG" id="cyp:PCC8801_2983"/>
<name>B7JWC7_RIPO1</name>
<dbReference type="RefSeq" id="WP_012596235.1">
    <property type="nucleotide sequence ID" value="NC_011726.1"/>
</dbReference>
<gene>
    <name evidence="1" type="ordered locus">PCC8801_2983</name>
</gene>
<evidence type="ECO:0000313" key="1">
    <source>
        <dbReference type="EMBL" id="ACK66972.1"/>
    </source>
</evidence>
<dbReference type="EMBL" id="CP001287">
    <property type="protein sequence ID" value="ACK66972.1"/>
    <property type="molecule type" value="Genomic_DNA"/>
</dbReference>
<dbReference type="OrthoDB" id="455810at2"/>
<dbReference type="STRING" id="41431.PCC8801_2983"/>
<dbReference type="Proteomes" id="UP000008204">
    <property type="component" value="Chromosome"/>
</dbReference>
<dbReference type="AlphaFoldDB" id="B7JWC7"/>
<organism evidence="1 2">
    <name type="scientific">Rippkaea orientalis (strain PCC 8801 / RF-1)</name>
    <name type="common">Cyanothece sp. (strain PCC 8801)</name>
    <dbReference type="NCBI Taxonomy" id="41431"/>
    <lineage>
        <taxon>Bacteria</taxon>
        <taxon>Bacillati</taxon>
        <taxon>Cyanobacteriota</taxon>
        <taxon>Cyanophyceae</taxon>
        <taxon>Oscillatoriophycideae</taxon>
        <taxon>Chroococcales</taxon>
        <taxon>Aphanothecaceae</taxon>
        <taxon>Rippkaea</taxon>
        <taxon>Rippkaea orientalis</taxon>
    </lineage>
</organism>
<accession>B7JWC7</accession>